<dbReference type="PANTHER" id="PTHR13102">
    <property type="entry name" value="NUCLEOLAR PROTEIN 9"/>
    <property type="match status" value="1"/>
</dbReference>
<protein>
    <submittedName>
        <fullName evidence="1">Uncharacterized protein</fullName>
    </submittedName>
</protein>
<dbReference type="GeneTree" id="ENSGT00940000181971"/>
<dbReference type="PANTHER" id="PTHR13102:SF0">
    <property type="entry name" value="NUCLEOLAR PROTEIN 9"/>
    <property type="match status" value="1"/>
</dbReference>
<dbReference type="InterPro" id="IPR040000">
    <property type="entry name" value="NOP9"/>
</dbReference>
<name>A0A6I8SA60_XENTR</name>
<evidence type="ECO:0000313" key="1">
    <source>
        <dbReference type="Ensembl" id="ENSXETP00000095204"/>
    </source>
</evidence>
<dbReference type="GO" id="GO:0003723">
    <property type="term" value="F:RNA binding"/>
    <property type="evidence" value="ECO:0007669"/>
    <property type="project" value="InterPro"/>
</dbReference>
<proteinExistence type="predicted"/>
<reference evidence="1" key="1">
    <citation type="journal article" date="2010" name="Science">
        <title>The genome of the Western clawed frog Xenopus tropicalis.</title>
        <authorList>
            <person name="Hellsten U."/>
            <person name="Harland R.M."/>
            <person name="Gilchrist M.J."/>
            <person name="Hendrix D."/>
            <person name="Jurka J."/>
            <person name="Kapitonov V."/>
            <person name="Ovcharenko I."/>
            <person name="Putnam N.H."/>
            <person name="Shu S."/>
            <person name="Taher L."/>
            <person name="Blitz I.L."/>
            <person name="Blumberg B."/>
            <person name="Dichmann D.S."/>
            <person name="Dubchak I."/>
            <person name="Amaya E."/>
            <person name="Detter J.C."/>
            <person name="Fletcher R."/>
            <person name="Gerhard D.S."/>
            <person name="Goodstein D."/>
            <person name="Graves T."/>
            <person name="Grigoriev I.V."/>
            <person name="Grimwood J."/>
            <person name="Kawashima T."/>
            <person name="Lindquist E."/>
            <person name="Lucas S.M."/>
            <person name="Mead P.E."/>
            <person name="Mitros T."/>
            <person name="Ogino H."/>
            <person name="Ohta Y."/>
            <person name="Poliakov A.V."/>
            <person name="Pollet N."/>
            <person name="Robert J."/>
            <person name="Salamov A."/>
            <person name="Sater A.K."/>
            <person name="Schmutz J."/>
            <person name="Terry A."/>
            <person name="Vize P.D."/>
            <person name="Warren W.C."/>
            <person name="Wells D."/>
            <person name="Wills A."/>
            <person name="Wilson R.K."/>
            <person name="Zimmerman L.B."/>
            <person name="Zorn A.M."/>
            <person name="Grainger R."/>
            <person name="Grammer T."/>
            <person name="Khokha M.K."/>
            <person name="Richardson P.M."/>
            <person name="Rokhsar D.S."/>
        </authorList>
    </citation>
    <scope>NUCLEOTIDE SEQUENCE [LARGE SCALE GENOMIC DNA]</scope>
    <source>
        <strain evidence="1">Nigerian</strain>
    </source>
</reference>
<reference evidence="1" key="2">
    <citation type="submission" date="2020-05" db="UniProtKB">
        <authorList>
            <consortium name="Ensembl"/>
        </authorList>
    </citation>
    <scope>IDENTIFICATION</scope>
</reference>
<accession>A0A6I8SA60</accession>
<dbReference type="InParanoid" id="A0A6I8SA60"/>
<dbReference type="Bgee" id="ENSXETG00000040281">
    <property type="expression patterns" value="Expressed in egg cell and 2 other cell types or tissues"/>
</dbReference>
<dbReference type="Ensembl" id="ENSXETT00000080970">
    <property type="protein sequence ID" value="ENSXETP00000095204"/>
    <property type="gene ID" value="ENSXETG00000040281"/>
</dbReference>
<sequence length="95" mass="11529">MPTKHDLPISARYHLHHPRFIFHALACNKYGSRVLDRMWTASTLRKLHQLQNDPVGHHIARNFALTHFVKRRKYWEERQLGENKRRKMFSEILED</sequence>
<dbReference type="AlphaFoldDB" id="A0A6I8SA60"/>
<organism evidence="1">
    <name type="scientific">Xenopus tropicalis</name>
    <name type="common">Western clawed frog</name>
    <name type="synonym">Silurana tropicalis</name>
    <dbReference type="NCBI Taxonomy" id="8364"/>
    <lineage>
        <taxon>Eukaryota</taxon>
        <taxon>Metazoa</taxon>
        <taxon>Chordata</taxon>
        <taxon>Craniata</taxon>
        <taxon>Vertebrata</taxon>
        <taxon>Euteleostomi</taxon>
        <taxon>Amphibia</taxon>
        <taxon>Batrachia</taxon>
        <taxon>Anura</taxon>
        <taxon>Pipoidea</taxon>
        <taxon>Pipidae</taxon>
        <taxon>Xenopodinae</taxon>
        <taxon>Xenopus</taxon>
        <taxon>Silurana</taxon>
    </lineage>
</organism>